<feature type="region of interest" description="Disordered" evidence="4">
    <location>
        <begin position="110"/>
        <end position="136"/>
    </location>
</feature>
<evidence type="ECO:0000313" key="6">
    <source>
        <dbReference type="EMBL" id="GIE17121.1"/>
    </source>
</evidence>
<dbReference type="InterPro" id="IPR001098">
    <property type="entry name" value="DNA-dir_DNA_pol_A_palm_dom"/>
</dbReference>
<evidence type="ECO:0000256" key="4">
    <source>
        <dbReference type="SAM" id="MobiDB-lite"/>
    </source>
</evidence>
<keyword evidence="2" id="KW-0235">DNA replication</keyword>
<dbReference type="EMBL" id="BOMN01000001">
    <property type="protein sequence ID" value="GIE17121.1"/>
    <property type="molecule type" value="Genomic_DNA"/>
</dbReference>
<dbReference type="Proteomes" id="UP000603200">
    <property type="component" value="Unassembled WGS sequence"/>
</dbReference>
<feature type="domain" description="DNA-directed DNA polymerase family A palm" evidence="5">
    <location>
        <begin position="420"/>
        <end position="621"/>
    </location>
</feature>
<dbReference type="Pfam" id="PF00476">
    <property type="entry name" value="DNA_pol_A"/>
    <property type="match status" value="1"/>
</dbReference>
<feature type="compositionally biased region" description="Basic and acidic residues" evidence="4">
    <location>
        <begin position="200"/>
        <end position="217"/>
    </location>
</feature>
<dbReference type="InterPro" id="IPR002298">
    <property type="entry name" value="DNA_polymerase_A"/>
</dbReference>
<organism evidence="6 7">
    <name type="scientific">Winogradskya humida</name>
    <dbReference type="NCBI Taxonomy" id="113566"/>
    <lineage>
        <taxon>Bacteria</taxon>
        <taxon>Bacillati</taxon>
        <taxon>Actinomycetota</taxon>
        <taxon>Actinomycetes</taxon>
        <taxon>Micromonosporales</taxon>
        <taxon>Micromonosporaceae</taxon>
        <taxon>Winogradskya</taxon>
    </lineage>
</organism>
<evidence type="ECO:0000256" key="2">
    <source>
        <dbReference type="ARBA" id="ARBA00022705"/>
    </source>
</evidence>
<dbReference type="SUPFAM" id="SSF56672">
    <property type="entry name" value="DNA/RNA polymerases"/>
    <property type="match status" value="1"/>
</dbReference>
<dbReference type="NCBIfam" id="NF011538">
    <property type="entry name" value="PRK14975.1-1"/>
    <property type="match status" value="1"/>
</dbReference>
<feature type="region of interest" description="Disordered" evidence="4">
    <location>
        <begin position="541"/>
        <end position="567"/>
    </location>
</feature>
<evidence type="ECO:0000259" key="5">
    <source>
        <dbReference type="SMART" id="SM00482"/>
    </source>
</evidence>
<dbReference type="Gene3D" id="3.30.70.370">
    <property type="match status" value="1"/>
</dbReference>
<comment type="caution">
    <text evidence="6">The sequence shown here is derived from an EMBL/GenBank/DDBJ whole genome shotgun (WGS) entry which is preliminary data.</text>
</comment>
<feature type="compositionally biased region" description="Pro residues" evidence="4">
    <location>
        <begin position="110"/>
        <end position="121"/>
    </location>
</feature>
<keyword evidence="7" id="KW-1185">Reference proteome</keyword>
<comment type="catalytic activity">
    <reaction evidence="3">
        <text>DNA(n) + a 2'-deoxyribonucleoside 5'-triphosphate = DNA(n+1) + diphosphate</text>
        <dbReference type="Rhea" id="RHEA:22508"/>
        <dbReference type="Rhea" id="RHEA-COMP:17339"/>
        <dbReference type="Rhea" id="RHEA-COMP:17340"/>
        <dbReference type="ChEBI" id="CHEBI:33019"/>
        <dbReference type="ChEBI" id="CHEBI:61560"/>
        <dbReference type="ChEBI" id="CHEBI:173112"/>
        <dbReference type="EC" id="2.7.7.7"/>
    </reaction>
</comment>
<name>A0ABQ3ZEW5_9ACTN</name>
<feature type="compositionally biased region" description="Low complexity" evidence="4">
    <location>
        <begin position="181"/>
        <end position="199"/>
    </location>
</feature>
<proteinExistence type="predicted"/>
<feature type="compositionally biased region" description="Low complexity" evidence="4">
    <location>
        <begin position="218"/>
        <end position="227"/>
    </location>
</feature>
<feature type="region of interest" description="Disordered" evidence="4">
    <location>
        <begin position="178"/>
        <end position="256"/>
    </location>
</feature>
<dbReference type="PANTHER" id="PTHR10133:SF27">
    <property type="entry name" value="DNA POLYMERASE NU"/>
    <property type="match status" value="1"/>
</dbReference>
<evidence type="ECO:0000256" key="3">
    <source>
        <dbReference type="ARBA" id="ARBA00049244"/>
    </source>
</evidence>
<protein>
    <recommendedName>
        <fullName evidence="1">DNA-directed DNA polymerase</fullName>
        <ecNumber evidence="1">2.7.7.7</ecNumber>
    </recommendedName>
</protein>
<reference evidence="6 7" key="1">
    <citation type="submission" date="2021-01" db="EMBL/GenBank/DDBJ databases">
        <title>Whole genome shotgun sequence of Actinoplanes humidus NBRC 14915.</title>
        <authorList>
            <person name="Komaki H."/>
            <person name="Tamura T."/>
        </authorList>
    </citation>
    <scope>NUCLEOTIDE SEQUENCE [LARGE SCALE GENOMIC DNA]</scope>
    <source>
        <strain evidence="6 7">NBRC 14915</strain>
    </source>
</reference>
<dbReference type="PANTHER" id="PTHR10133">
    <property type="entry name" value="DNA POLYMERASE I"/>
    <property type="match status" value="1"/>
</dbReference>
<dbReference type="Gene3D" id="1.10.150.20">
    <property type="entry name" value="5' to 3' exonuclease, C-terminal subdomain"/>
    <property type="match status" value="1"/>
</dbReference>
<accession>A0ABQ3ZEW5</accession>
<dbReference type="EC" id="2.7.7.7" evidence="1"/>
<evidence type="ECO:0000313" key="7">
    <source>
        <dbReference type="Proteomes" id="UP000603200"/>
    </source>
</evidence>
<sequence length="662" mass="69280">MLIAVVSEDGSWRGPGWLQAVHPDGTPAEPPTPVADLPAEITAREATDHPRWLWASTTDAYPALLRAGVRVARCHDIELTEALLSGHAGHWGEPRSLAAALARLTGVPVPPDPPARIPEPPGQQQDTLFGPSHGIPTSPHTAVLAVAGVSSSTPGFVALDALTRVYADQHHRITTIDRPGRLAAAAPDRAGSDPAASDRAASDRAASDRAASDRAASDRASFAGRADGSVAAGRRDVGVPPGRAGGASHAGDPGRGVAVGRPGGFALLVAAESAGALVGAEMTHTGMPWRADVHDQILRELLGPPQPVGPPRRLSELTAEVNAAFGTRGLHLDSPAEVLKAFARAGIEVPNTRAWVLRQVEHPAVQPLLEYKELYRIWTAHGWTWLDSWVSEGRFRPEYVPGGVVSGRWAARGGGALQVPKVVRGAVIADPGWTFVIADAGQLEPRVLAAVSGDDRLAAAGVADDLYAALAADSFAGDRPKAKVALLGAMYGQTGGAAIPALAVLRKHYPTAFEYVEAAARTGEAGGLVRSWLGRTCPPSSTAWRDAGLDPPEESGSAEVPQGGASGRARGRFTRNFVIQATAAEWALVLLATLRTALEGLQAEIVIFVHDEVGVHCPKEEAEQVAEAVRRSAVRAGELLFGNTAVRFPLEVAIAECYTDAK</sequence>
<gene>
    <name evidence="6" type="ORF">Ahu01nite_002230</name>
</gene>
<dbReference type="InterPro" id="IPR043502">
    <property type="entry name" value="DNA/RNA_pol_sf"/>
</dbReference>
<dbReference type="CDD" id="cd06444">
    <property type="entry name" value="DNA_pol_A"/>
    <property type="match status" value="1"/>
</dbReference>
<evidence type="ECO:0000256" key="1">
    <source>
        <dbReference type="ARBA" id="ARBA00012417"/>
    </source>
</evidence>
<dbReference type="SMART" id="SM00482">
    <property type="entry name" value="POLAc"/>
    <property type="match status" value="1"/>
</dbReference>